<proteinExistence type="inferred from homology"/>
<keyword evidence="3" id="KW-0677">Repeat</keyword>
<dbReference type="Pfam" id="PF00132">
    <property type="entry name" value="Hexapep"/>
    <property type="match status" value="1"/>
</dbReference>
<gene>
    <name evidence="7" type="ORF">RFV38_11140</name>
</gene>
<dbReference type="PANTHER" id="PTHR43017:SF1">
    <property type="entry name" value="ACETYLTRANSFERASE YJL218W-RELATED"/>
    <property type="match status" value="1"/>
</dbReference>
<feature type="domain" description="Maltose/galactoside acetyltransferase" evidence="6">
    <location>
        <begin position="4"/>
        <end position="59"/>
    </location>
</feature>
<reference evidence="8" key="1">
    <citation type="submission" date="2023-07" db="EMBL/GenBank/DDBJ databases">
        <authorList>
            <person name="Colorado M.A."/>
            <person name="Villamil L.M."/>
            <person name="Melo J.F."/>
            <person name="Rodriguez J.A."/>
            <person name="Ruiz R.Y."/>
        </authorList>
    </citation>
    <scope>NUCLEOTIDE SEQUENCE [LARGE SCALE GENOMIC DNA]</scope>
    <source>
        <strain evidence="8">C33</strain>
    </source>
</reference>
<evidence type="ECO:0000256" key="5">
    <source>
        <dbReference type="RuleBase" id="RU367021"/>
    </source>
</evidence>
<dbReference type="EMBL" id="JAVIKH010000018">
    <property type="protein sequence ID" value="MDX8337046.1"/>
    <property type="molecule type" value="Genomic_DNA"/>
</dbReference>
<evidence type="ECO:0000313" key="8">
    <source>
        <dbReference type="Proteomes" id="UP001279681"/>
    </source>
</evidence>
<dbReference type="EC" id="2.3.1.-" evidence="5"/>
<dbReference type="Gene3D" id="2.160.10.10">
    <property type="entry name" value="Hexapeptide repeat proteins"/>
    <property type="match status" value="2"/>
</dbReference>
<dbReference type="SUPFAM" id="SSF51161">
    <property type="entry name" value="Trimeric LpxA-like enzymes"/>
    <property type="match status" value="1"/>
</dbReference>
<comment type="caution">
    <text evidence="7">The sequence shown here is derived from an EMBL/GenBank/DDBJ whole genome shotgun (WGS) entry which is preliminary data.</text>
</comment>
<dbReference type="PROSITE" id="PS00101">
    <property type="entry name" value="HEXAPEP_TRANSFERASES"/>
    <property type="match status" value="1"/>
</dbReference>
<dbReference type="InterPro" id="IPR024688">
    <property type="entry name" value="Mac_dom"/>
</dbReference>
<dbReference type="Proteomes" id="UP001279681">
    <property type="component" value="Unassembled WGS sequence"/>
</dbReference>
<evidence type="ECO:0000256" key="1">
    <source>
        <dbReference type="ARBA" id="ARBA00007274"/>
    </source>
</evidence>
<dbReference type="InterPro" id="IPR039369">
    <property type="entry name" value="LacA-like"/>
</dbReference>
<protein>
    <recommendedName>
        <fullName evidence="5">Acetyltransferase</fullName>
        <ecNumber evidence="5">2.3.1.-</ecNumber>
    </recommendedName>
</protein>
<accession>A0ABU4WBY1</accession>
<comment type="similarity">
    <text evidence="1 5">Belongs to the transferase hexapeptide repeat family.</text>
</comment>
<dbReference type="InterPro" id="IPR001451">
    <property type="entry name" value="Hexapep"/>
</dbReference>
<sequence length="150" mass="16374">MTEKEKCNAGQLYNVNYDAELLKERTNCKDLCFKFNQILPSNEEEQTKIMKKIIGKTGNSFVITAPNCCFSTAGHPIDFIQRNEGLEFAYPIKVGNNVWIGAGVTVLPGVTIGDNVIIGAGSVVTRDIPAGVIAVGNPCRILRKITNEDL</sequence>
<evidence type="ECO:0000256" key="3">
    <source>
        <dbReference type="ARBA" id="ARBA00022737"/>
    </source>
</evidence>
<evidence type="ECO:0000259" key="6">
    <source>
        <dbReference type="SMART" id="SM01266"/>
    </source>
</evidence>
<dbReference type="Pfam" id="PF12464">
    <property type="entry name" value="Mac"/>
    <property type="match status" value="1"/>
</dbReference>
<organism evidence="7 8">
    <name type="scientific">Candidatus Cetobacterium colombiensis</name>
    <dbReference type="NCBI Taxonomy" id="3073100"/>
    <lineage>
        <taxon>Bacteria</taxon>
        <taxon>Fusobacteriati</taxon>
        <taxon>Fusobacteriota</taxon>
        <taxon>Fusobacteriia</taxon>
        <taxon>Fusobacteriales</taxon>
        <taxon>Fusobacteriaceae</taxon>
        <taxon>Cetobacterium</taxon>
    </lineage>
</organism>
<evidence type="ECO:0000256" key="4">
    <source>
        <dbReference type="ARBA" id="ARBA00023315"/>
    </source>
</evidence>
<name>A0ABU4WBY1_9FUSO</name>
<dbReference type="InterPro" id="IPR018357">
    <property type="entry name" value="Hexapep_transf_CS"/>
</dbReference>
<evidence type="ECO:0000256" key="2">
    <source>
        <dbReference type="ARBA" id="ARBA00022679"/>
    </source>
</evidence>
<dbReference type="CDD" id="cd03357">
    <property type="entry name" value="LbH_MAT_GAT"/>
    <property type="match status" value="1"/>
</dbReference>
<keyword evidence="8" id="KW-1185">Reference proteome</keyword>
<dbReference type="GO" id="GO:0016746">
    <property type="term" value="F:acyltransferase activity"/>
    <property type="evidence" value="ECO:0007669"/>
    <property type="project" value="UniProtKB-KW"/>
</dbReference>
<dbReference type="InterPro" id="IPR011004">
    <property type="entry name" value="Trimer_LpxA-like_sf"/>
</dbReference>
<keyword evidence="2 5" id="KW-0808">Transferase</keyword>
<dbReference type="PANTHER" id="PTHR43017">
    <property type="entry name" value="GALACTOSIDE O-ACETYLTRANSFERASE"/>
    <property type="match status" value="1"/>
</dbReference>
<evidence type="ECO:0000313" key="7">
    <source>
        <dbReference type="EMBL" id="MDX8337046.1"/>
    </source>
</evidence>
<dbReference type="SMART" id="SM01266">
    <property type="entry name" value="Mac"/>
    <property type="match status" value="1"/>
</dbReference>
<keyword evidence="4 5" id="KW-0012">Acyltransferase</keyword>
<dbReference type="RefSeq" id="WP_320314400.1">
    <property type="nucleotide sequence ID" value="NZ_JAVIKH010000018.1"/>
</dbReference>